<comment type="similarity">
    <text evidence="1">Belongs to the peptidase C40 family.</text>
</comment>
<gene>
    <name evidence="6" type="ORF">EC580_07915</name>
</gene>
<accession>A0A3M8R3B7</accession>
<dbReference type="InterPro" id="IPR000064">
    <property type="entry name" value="NLP_P60_dom"/>
</dbReference>
<dbReference type="PROSITE" id="PS51935">
    <property type="entry name" value="NLPC_P60"/>
    <property type="match status" value="1"/>
</dbReference>
<dbReference type="OrthoDB" id="9807055at2"/>
<dbReference type="PANTHER" id="PTHR47053:SF1">
    <property type="entry name" value="MUREIN DD-ENDOPEPTIDASE MEPH-RELATED"/>
    <property type="match status" value="1"/>
</dbReference>
<sequence length="201" mass="21009">MGRSADRNAYPPPCGGVLYRVGSWSRTGALVAMLAALALGGCASLTSPPPVALAPPSAPGSQIPGREASTLDTVLVNAIAQIGKPYRWGGESPQTGFDCSGLIQYVVAQAGVPIPRNSYAQAAALPAVSPERIRPGDLVFFNTTGQPFSHVGIYIGGDQFVSALNPRVGVAVQSLRIPYWADRLDGVRRPFAPELLAANDR</sequence>
<protein>
    <submittedName>
        <fullName evidence="6">NlpC/P60 family protein</fullName>
    </submittedName>
</protein>
<reference evidence="6" key="1">
    <citation type="submission" date="2018-10" db="EMBL/GenBank/DDBJ databases">
        <title>Acidithiobacillus sulfuriphilus sp. nov.: an extremely acidophilic sulfur-oxidizing chemolithotroph isolated from a neutral pH environment.</title>
        <authorList>
            <person name="Falagan C."/>
            <person name="Moya-Beltran A."/>
            <person name="Quatrini R."/>
            <person name="Johnson D.B."/>
        </authorList>
    </citation>
    <scope>NUCLEOTIDE SEQUENCE [LARGE SCALE GENOMIC DNA]</scope>
    <source>
        <strain evidence="6">CJ-2</strain>
    </source>
</reference>
<dbReference type="Gene3D" id="3.90.1720.10">
    <property type="entry name" value="endopeptidase domain like (from Nostoc punctiforme)"/>
    <property type="match status" value="1"/>
</dbReference>
<dbReference type="AlphaFoldDB" id="A0A3M8R3B7"/>
<dbReference type="PANTHER" id="PTHR47053">
    <property type="entry name" value="MUREIN DD-ENDOPEPTIDASE MEPH-RELATED"/>
    <property type="match status" value="1"/>
</dbReference>
<evidence type="ECO:0000256" key="4">
    <source>
        <dbReference type="ARBA" id="ARBA00022807"/>
    </source>
</evidence>
<name>A0A3M8R3B7_9PROT</name>
<dbReference type="EMBL" id="RIZI01000166">
    <property type="protein sequence ID" value="RNF61684.1"/>
    <property type="molecule type" value="Genomic_DNA"/>
</dbReference>
<evidence type="ECO:0000256" key="1">
    <source>
        <dbReference type="ARBA" id="ARBA00007074"/>
    </source>
</evidence>
<dbReference type="SUPFAM" id="SSF54001">
    <property type="entry name" value="Cysteine proteinases"/>
    <property type="match status" value="1"/>
</dbReference>
<organism evidence="6">
    <name type="scientific">Acidithiobacillus sulfuriphilus</name>
    <dbReference type="NCBI Taxonomy" id="1867749"/>
    <lineage>
        <taxon>Bacteria</taxon>
        <taxon>Pseudomonadati</taxon>
        <taxon>Pseudomonadota</taxon>
        <taxon>Acidithiobacillia</taxon>
        <taxon>Acidithiobacillales</taxon>
        <taxon>Acidithiobacillaceae</taxon>
        <taxon>Acidithiobacillus</taxon>
    </lineage>
</organism>
<keyword evidence="3" id="KW-0378">Hydrolase</keyword>
<dbReference type="GO" id="GO:0006508">
    <property type="term" value="P:proteolysis"/>
    <property type="evidence" value="ECO:0007669"/>
    <property type="project" value="UniProtKB-KW"/>
</dbReference>
<keyword evidence="4" id="KW-0788">Thiol protease</keyword>
<keyword evidence="2" id="KW-0645">Protease</keyword>
<dbReference type="InterPro" id="IPR038765">
    <property type="entry name" value="Papain-like_cys_pep_sf"/>
</dbReference>
<evidence type="ECO:0000256" key="3">
    <source>
        <dbReference type="ARBA" id="ARBA00022801"/>
    </source>
</evidence>
<evidence type="ECO:0000259" key="5">
    <source>
        <dbReference type="PROSITE" id="PS51935"/>
    </source>
</evidence>
<dbReference type="GO" id="GO:0008234">
    <property type="term" value="F:cysteine-type peptidase activity"/>
    <property type="evidence" value="ECO:0007669"/>
    <property type="project" value="UniProtKB-KW"/>
</dbReference>
<feature type="domain" description="NlpC/P60" evidence="5">
    <location>
        <begin position="68"/>
        <end position="191"/>
    </location>
</feature>
<evidence type="ECO:0000256" key="2">
    <source>
        <dbReference type="ARBA" id="ARBA00022670"/>
    </source>
</evidence>
<evidence type="ECO:0000313" key="6">
    <source>
        <dbReference type="EMBL" id="RNF61684.1"/>
    </source>
</evidence>
<dbReference type="Pfam" id="PF00877">
    <property type="entry name" value="NLPC_P60"/>
    <property type="match status" value="1"/>
</dbReference>
<proteinExistence type="inferred from homology"/>
<dbReference type="InterPro" id="IPR051202">
    <property type="entry name" value="Peptidase_C40"/>
</dbReference>
<comment type="caution">
    <text evidence="6">The sequence shown here is derived from an EMBL/GenBank/DDBJ whole genome shotgun (WGS) entry which is preliminary data.</text>
</comment>